<dbReference type="AlphaFoldDB" id="A0A1H1L2V4"/>
<dbReference type="SUPFAM" id="SSF55729">
    <property type="entry name" value="Acyl-CoA N-acyltransferases (Nat)"/>
    <property type="match status" value="1"/>
</dbReference>
<accession>A0A1H1L2V4</accession>
<dbReference type="InterPro" id="IPR000182">
    <property type="entry name" value="GNAT_dom"/>
</dbReference>
<keyword evidence="2" id="KW-0012">Acyltransferase</keyword>
<dbReference type="InterPro" id="IPR016181">
    <property type="entry name" value="Acyl_CoA_acyltransferase"/>
</dbReference>
<dbReference type="GO" id="GO:0016747">
    <property type="term" value="F:acyltransferase activity, transferring groups other than amino-acyl groups"/>
    <property type="evidence" value="ECO:0007669"/>
    <property type="project" value="InterPro"/>
</dbReference>
<dbReference type="STRING" id="642780.SAMN04488570_0020"/>
<evidence type="ECO:0000256" key="1">
    <source>
        <dbReference type="ARBA" id="ARBA00022679"/>
    </source>
</evidence>
<organism evidence="4 5">
    <name type="scientific">Nocardioides scoriae</name>
    <dbReference type="NCBI Taxonomy" id="642780"/>
    <lineage>
        <taxon>Bacteria</taxon>
        <taxon>Bacillati</taxon>
        <taxon>Actinomycetota</taxon>
        <taxon>Actinomycetes</taxon>
        <taxon>Propionibacteriales</taxon>
        <taxon>Nocardioidaceae</taxon>
        <taxon>Nocardioides</taxon>
    </lineage>
</organism>
<keyword evidence="1 4" id="KW-0808">Transferase</keyword>
<evidence type="ECO:0000313" key="5">
    <source>
        <dbReference type="Proteomes" id="UP000198859"/>
    </source>
</evidence>
<dbReference type="RefSeq" id="WP_157682644.1">
    <property type="nucleotide sequence ID" value="NZ_LT629757.1"/>
</dbReference>
<dbReference type="Gene3D" id="3.40.630.30">
    <property type="match status" value="1"/>
</dbReference>
<sequence length="325" mass="34325">MSDAPRLPDPGDPHDPHDLHDLHDLDALHAAHVRRVAALDPLAGVPAPLRGEDARAVRAPDGRALALVDVVATDAGGTGALWSEDRVGRLQLRLSGDEQPVEELADLLARACDLLPPDLAVQVTVASRDLVLTRPLLVAGFAATTTTAVRRVTTTDARQRPEVPEGLRVRPATGDDVEALVAATLAVQAFDTRAGILPRRTGLEPVVRREVEEAVADRSGWSWVAERDGAVVGVVRASPPEHSDWIATSVGQGPTAYLGLLHVDPAARGGGTGAALAATVHLRAAAAGVRTVALHHSATNPLSAPFWARTGYRPVLTTWQRQPRT</sequence>
<proteinExistence type="predicted"/>
<keyword evidence="5" id="KW-1185">Reference proteome</keyword>
<evidence type="ECO:0000313" key="4">
    <source>
        <dbReference type="EMBL" id="SDR68856.1"/>
    </source>
</evidence>
<evidence type="ECO:0000256" key="2">
    <source>
        <dbReference type="ARBA" id="ARBA00023315"/>
    </source>
</evidence>
<dbReference type="OrthoDB" id="9799092at2"/>
<reference evidence="5" key="1">
    <citation type="submission" date="2016-10" db="EMBL/GenBank/DDBJ databases">
        <authorList>
            <person name="Varghese N."/>
            <person name="Submissions S."/>
        </authorList>
    </citation>
    <scope>NUCLEOTIDE SEQUENCE [LARGE SCALE GENOMIC DNA]</scope>
    <source>
        <strain evidence="5">DSM 22127</strain>
    </source>
</reference>
<dbReference type="EMBL" id="LT629757">
    <property type="protein sequence ID" value="SDR68856.1"/>
    <property type="molecule type" value="Genomic_DNA"/>
</dbReference>
<dbReference type="Proteomes" id="UP000198859">
    <property type="component" value="Chromosome I"/>
</dbReference>
<dbReference type="InterPro" id="IPR050832">
    <property type="entry name" value="Bact_Acetyltransf"/>
</dbReference>
<protein>
    <submittedName>
        <fullName evidence="4">Acetyltransferase (GNAT) domain-containing protein</fullName>
    </submittedName>
</protein>
<evidence type="ECO:0000259" key="3">
    <source>
        <dbReference type="PROSITE" id="PS51186"/>
    </source>
</evidence>
<dbReference type="Pfam" id="PF00583">
    <property type="entry name" value="Acetyltransf_1"/>
    <property type="match status" value="1"/>
</dbReference>
<gene>
    <name evidence="4" type="ORF">SAMN04488570_0020</name>
</gene>
<dbReference type="PANTHER" id="PTHR43877">
    <property type="entry name" value="AMINOALKYLPHOSPHONATE N-ACETYLTRANSFERASE-RELATED-RELATED"/>
    <property type="match status" value="1"/>
</dbReference>
<feature type="domain" description="N-acetyltransferase" evidence="3">
    <location>
        <begin position="167"/>
        <end position="325"/>
    </location>
</feature>
<name>A0A1H1L2V4_9ACTN</name>
<dbReference type="PROSITE" id="PS51186">
    <property type="entry name" value="GNAT"/>
    <property type="match status" value="1"/>
</dbReference>